<accession>A0A0D6EN28</accession>
<keyword evidence="4 7" id="KW-0479">Metal-binding</keyword>
<keyword evidence="10" id="KW-1185">Reference proteome</keyword>
<organism evidence="9 10">
    <name type="scientific">Sporidiobolus salmonicolor</name>
    <name type="common">Yeast-like fungus</name>
    <name type="synonym">Sporobolomyces salmonicolor</name>
    <dbReference type="NCBI Taxonomy" id="5005"/>
    <lineage>
        <taxon>Eukaryota</taxon>
        <taxon>Fungi</taxon>
        <taxon>Dikarya</taxon>
        <taxon>Basidiomycota</taxon>
        <taxon>Pucciniomycotina</taxon>
        <taxon>Microbotryomycetes</taxon>
        <taxon>Sporidiobolales</taxon>
        <taxon>Sporidiobolaceae</taxon>
        <taxon>Sporobolomyces</taxon>
    </lineage>
</organism>
<dbReference type="SUPFAM" id="SSF53187">
    <property type="entry name" value="Zn-dependent exopeptidases"/>
    <property type="match status" value="1"/>
</dbReference>
<dbReference type="InterPro" id="IPR045175">
    <property type="entry name" value="M28_fam"/>
</dbReference>
<dbReference type="OrthoDB" id="10013407at2759"/>
<dbReference type="EMBL" id="CENE01000010">
    <property type="protein sequence ID" value="CEQ41015.1"/>
    <property type="molecule type" value="Genomic_DNA"/>
</dbReference>
<dbReference type="PANTHER" id="PTHR12147:SF26">
    <property type="entry name" value="PEPTIDASE M28 DOMAIN-CONTAINING PROTEIN"/>
    <property type="match status" value="1"/>
</dbReference>
<comment type="similarity">
    <text evidence="2">Belongs to the peptidase M28 family. M28B subfamily.</text>
</comment>
<dbReference type="Proteomes" id="UP000243876">
    <property type="component" value="Unassembled WGS sequence"/>
</dbReference>
<evidence type="ECO:0000256" key="2">
    <source>
        <dbReference type="ARBA" id="ARBA00005634"/>
    </source>
</evidence>
<evidence type="ECO:0000256" key="6">
    <source>
        <dbReference type="ARBA" id="ARBA00022833"/>
    </source>
</evidence>
<dbReference type="Gene3D" id="3.40.630.10">
    <property type="entry name" value="Zn peptidases"/>
    <property type="match status" value="1"/>
</dbReference>
<protein>
    <recommendedName>
        <fullName evidence="7">Peptide hydrolase</fullName>
        <ecNumber evidence="7">3.4.-.-</ecNumber>
    </recommendedName>
</protein>
<evidence type="ECO:0000313" key="9">
    <source>
        <dbReference type="EMBL" id="CEQ41015.1"/>
    </source>
</evidence>
<name>A0A0D6EN28_SPOSA</name>
<sequence length="224" mass="24639">MVECVYERSALGSEVAGDDFSKDETVVIAAHFDSRGSFGYPSAPGADDDGSGTALVLAVARHIWAHRLRFGRKIVFALYAGEEQGLLGSKWHAHELKHVRHEDVVMMLQVDMVGYRKLGEPLQLALPDLIGLPEASYFVGNVSNLYVPELVVGRTPACCSDHQSHVEQGYAATWIFERNGPLADPCYHNSCDLSTRPGYSFEQIRAHARVVMAVVLELGGYSFE</sequence>
<evidence type="ECO:0000259" key="8">
    <source>
        <dbReference type="Pfam" id="PF04389"/>
    </source>
</evidence>
<evidence type="ECO:0000313" key="10">
    <source>
        <dbReference type="Proteomes" id="UP000243876"/>
    </source>
</evidence>
<dbReference type="InterPro" id="IPR007484">
    <property type="entry name" value="Peptidase_M28"/>
</dbReference>
<reference evidence="10" key="1">
    <citation type="submission" date="2015-02" db="EMBL/GenBank/DDBJ databases">
        <authorList>
            <person name="Gon?alves P."/>
        </authorList>
    </citation>
    <scope>NUCLEOTIDE SEQUENCE [LARGE SCALE GENOMIC DNA]</scope>
</reference>
<dbReference type="GO" id="GO:0046872">
    <property type="term" value="F:metal ion binding"/>
    <property type="evidence" value="ECO:0007669"/>
    <property type="project" value="UniProtKB-KW"/>
</dbReference>
<proteinExistence type="inferred from homology"/>
<dbReference type="PANTHER" id="PTHR12147">
    <property type="entry name" value="METALLOPEPTIDASE M28 FAMILY MEMBER"/>
    <property type="match status" value="1"/>
</dbReference>
<keyword evidence="3 7" id="KW-0645">Protease</keyword>
<keyword evidence="6 7" id="KW-0862">Zinc</keyword>
<gene>
    <name evidence="9" type="primary">SPOSA6832_02684</name>
</gene>
<feature type="domain" description="Peptidase M28" evidence="8">
    <location>
        <begin position="22"/>
        <end position="213"/>
    </location>
</feature>
<dbReference type="EC" id="3.4.-.-" evidence="7"/>
<dbReference type="AlphaFoldDB" id="A0A0D6EN28"/>
<dbReference type="GO" id="GO:0008235">
    <property type="term" value="F:metalloexopeptidase activity"/>
    <property type="evidence" value="ECO:0007669"/>
    <property type="project" value="InterPro"/>
</dbReference>
<evidence type="ECO:0000256" key="1">
    <source>
        <dbReference type="ARBA" id="ARBA00001947"/>
    </source>
</evidence>
<evidence type="ECO:0000256" key="7">
    <source>
        <dbReference type="RuleBase" id="RU361240"/>
    </source>
</evidence>
<comment type="cofactor">
    <cofactor evidence="1">
        <name>Zn(2+)</name>
        <dbReference type="ChEBI" id="CHEBI:29105"/>
    </cofactor>
</comment>
<evidence type="ECO:0000256" key="3">
    <source>
        <dbReference type="ARBA" id="ARBA00022670"/>
    </source>
</evidence>
<keyword evidence="5 7" id="KW-0378">Hydrolase</keyword>
<evidence type="ECO:0000256" key="5">
    <source>
        <dbReference type="ARBA" id="ARBA00022801"/>
    </source>
</evidence>
<dbReference type="Pfam" id="PF04389">
    <property type="entry name" value="Peptidase_M28"/>
    <property type="match status" value="1"/>
</dbReference>
<evidence type="ECO:0000256" key="4">
    <source>
        <dbReference type="ARBA" id="ARBA00022723"/>
    </source>
</evidence>
<dbReference type="GO" id="GO:0006508">
    <property type="term" value="P:proteolysis"/>
    <property type="evidence" value="ECO:0007669"/>
    <property type="project" value="UniProtKB-KW"/>
</dbReference>